<evidence type="ECO:0000256" key="4">
    <source>
        <dbReference type="ARBA" id="ARBA00022741"/>
    </source>
</evidence>
<dbReference type="InterPro" id="IPR050494">
    <property type="entry name" value="Ser_Thr_dual-spec_kinase"/>
</dbReference>
<feature type="region of interest" description="Disordered" evidence="9">
    <location>
        <begin position="278"/>
        <end position="305"/>
    </location>
</feature>
<feature type="region of interest" description="Disordered" evidence="9">
    <location>
        <begin position="1"/>
        <end position="101"/>
    </location>
</feature>
<dbReference type="SUPFAM" id="SSF56112">
    <property type="entry name" value="Protein kinase-like (PK-like)"/>
    <property type="match status" value="1"/>
</dbReference>
<dbReference type="InterPro" id="IPR008271">
    <property type="entry name" value="Ser/Thr_kinase_AS"/>
</dbReference>
<evidence type="ECO:0000256" key="6">
    <source>
        <dbReference type="ARBA" id="ARBA00022840"/>
    </source>
</evidence>
<dbReference type="RefSeq" id="XP_028866028.1">
    <property type="nucleotide sequence ID" value="XM_029010195.1"/>
</dbReference>
<reference evidence="11 12" key="1">
    <citation type="journal article" date="2017" name="BMC Genomics">
        <title>Whole-genome assembly of Babesia ovata and comparative genomics between closely related pathogens.</title>
        <authorList>
            <person name="Yamagishi J."/>
            <person name="Asada M."/>
            <person name="Hakimi H."/>
            <person name="Tanaka T.Q."/>
            <person name="Sugimoto C."/>
            <person name="Kawazu S."/>
        </authorList>
    </citation>
    <scope>NUCLEOTIDE SEQUENCE [LARGE SCALE GENOMIC DNA]</scope>
    <source>
        <strain evidence="11 12">Miyake</strain>
    </source>
</reference>
<dbReference type="Pfam" id="PF00069">
    <property type="entry name" value="Pkinase"/>
    <property type="match status" value="1"/>
</dbReference>
<keyword evidence="2" id="KW-0723">Serine/threonine-protein kinase</keyword>
<evidence type="ECO:0000256" key="9">
    <source>
        <dbReference type="SAM" id="MobiDB-lite"/>
    </source>
</evidence>
<feature type="compositionally biased region" description="Basic and acidic residues" evidence="9">
    <location>
        <begin position="60"/>
        <end position="85"/>
    </location>
</feature>
<dbReference type="OrthoDB" id="365783at2759"/>
<dbReference type="InterPro" id="IPR044092">
    <property type="entry name" value="STKc_PRP4"/>
</dbReference>
<accession>A0A2H6K9X4</accession>
<evidence type="ECO:0000256" key="8">
    <source>
        <dbReference type="PROSITE-ProRule" id="PRU10141"/>
    </source>
</evidence>
<feature type="compositionally biased region" description="Polar residues" evidence="9">
    <location>
        <begin position="396"/>
        <end position="414"/>
    </location>
</feature>
<dbReference type="Proteomes" id="UP000236319">
    <property type="component" value="Unassembled WGS sequence"/>
</dbReference>
<dbReference type="Gene3D" id="3.30.200.20">
    <property type="entry name" value="Phosphorylase Kinase, domain 1"/>
    <property type="match status" value="1"/>
</dbReference>
<sequence>MARHRSHRGESVDRDSRESRRHSSRHRRRNSSPSSRSSDEDRSASRSMSRGRRSGRRRSDHSVRRRDDMRSDRFLARTTHSDASAKQRAFVQEDSDDASEEGEIVEGIVLEEDEQDVEKFLEHRRRERQKLMERLTSESRRGSISATSSIAPNDVSAAAAVPDGNILNVKPENSHDIKESVVIQVQQRLAASGCSITPEQTDGGAGVSLSRPSEEDCLGNVDKTATNVSDLRHPSVELANDPSKHESVPTAATTVSPESRPLYGYRALAVASNDGDQNKVISANNTEGRGSSPLTGSVGSQSVSVNPVGTAETLSRHMSQETPERPQKRRNPFTMFLSRLASPQQNALVEPSKPPACPNFKVLCTEAANGATSMQSNEAMENVTKQHSEANVVKNNTLIPSNSTPVDHNSLPSSDKQEAVSPKVEPTNAIPATDSAVNGATGGAARTENSAESADASLGQGNAPIVSVEMTVPRPPVFAMSSENLDEGQISDLTVSDIDEDDSYPAAAPETAPKPSASAIMNALQNEIMEQKVKLRNMMLKMREEHKSGLDEVGIFVENEYVLQDDTGDDDNSTAAHDPSGAEGSDSGDDSDDDMDMFAEVDEETKAAKEASATKKRKRPRRAPAVRGLSDEWNDAEGYYQATIGEVLGNRYRVVSELVGKGVFSSVARCFDSESNVHVAVKVIRNHEIMVRAAEKEIGILRRLNESDPEDRRHIVRLLGQFDYRDHLCMVFPMFWGNLRSALRLHGKGRGGFSLPYVHSYTRQLFIALRHMWRNSVMHADLKPDNILVNEDFSRITVCDLGSASDVSENEITAYLVSRFYRAPEIILGLRYDCKIDVWSAAATIYELATGDVLFAGRTNNHMLKLMMEVKGKVPNRLIRTAQFASQHFDENMDFVYVARDPFTRKDAVKLLRDLRPTRNLTDSLLERQPWIKANSPKKDAMVRKMRQLGDLLERCLAIDPAKRLTPEEALQHPFIRG</sequence>
<dbReference type="GO" id="GO:0045292">
    <property type="term" value="P:mRNA cis splicing, via spliceosome"/>
    <property type="evidence" value="ECO:0007669"/>
    <property type="project" value="InterPro"/>
</dbReference>
<dbReference type="EMBL" id="BDSA01000001">
    <property type="protein sequence ID" value="GBE59785.1"/>
    <property type="molecule type" value="Genomic_DNA"/>
</dbReference>
<feature type="compositionally biased region" description="Polar residues" evidence="9">
    <location>
        <begin position="279"/>
        <end position="305"/>
    </location>
</feature>
<feature type="binding site" evidence="8">
    <location>
        <position position="682"/>
    </location>
    <ligand>
        <name>ATP</name>
        <dbReference type="ChEBI" id="CHEBI:30616"/>
    </ligand>
</feature>
<evidence type="ECO:0000256" key="5">
    <source>
        <dbReference type="ARBA" id="ARBA00022777"/>
    </source>
</evidence>
<comment type="caution">
    <text evidence="11">The sequence shown here is derived from an EMBL/GenBank/DDBJ whole genome shotgun (WGS) entry which is preliminary data.</text>
</comment>
<evidence type="ECO:0000256" key="2">
    <source>
        <dbReference type="ARBA" id="ARBA00022527"/>
    </source>
</evidence>
<evidence type="ECO:0000256" key="3">
    <source>
        <dbReference type="ARBA" id="ARBA00022679"/>
    </source>
</evidence>
<feature type="compositionally biased region" description="Basic and acidic residues" evidence="9">
    <location>
        <begin position="8"/>
        <end position="18"/>
    </location>
</feature>
<keyword evidence="6 8" id="KW-0067">ATP-binding</keyword>
<keyword evidence="3" id="KW-0808">Transferase</keyword>
<feature type="region of interest" description="Disordered" evidence="9">
    <location>
        <begin position="396"/>
        <end position="458"/>
    </location>
</feature>
<feature type="compositionally biased region" description="Basic residues" evidence="9">
    <location>
        <begin position="19"/>
        <end position="30"/>
    </location>
</feature>
<feature type="compositionally biased region" description="Basic residues" evidence="9">
    <location>
        <begin position="614"/>
        <end position="624"/>
    </location>
</feature>
<dbReference type="InterPro" id="IPR000719">
    <property type="entry name" value="Prot_kinase_dom"/>
</dbReference>
<dbReference type="PANTHER" id="PTHR24058:SF103">
    <property type="entry name" value="SERINE_THREONINE-PROTEIN KINASE PRP4 HOMOLOG"/>
    <property type="match status" value="1"/>
</dbReference>
<comment type="similarity">
    <text evidence="7">Belongs to the protein kinase superfamily. CMGC Ser/Thr protein kinase family.</text>
</comment>
<feature type="compositionally biased region" description="Basic residues" evidence="9">
    <location>
        <begin position="49"/>
        <end position="59"/>
    </location>
</feature>
<evidence type="ECO:0000313" key="11">
    <source>
        <dbReference type="EMBL" id="GBE59785.1"/>
    </source>
</evidence>
<proteinExistence type="inferred from homology"/>
<name>A0A2H6K9X4_9APIC</name>
<dbReference type="PROSITE" id="PS00108">
    <property type="entry name" value="PROTEIN_KINASE_ST"/>
    <property type="match status" value="1"/>
</dbReference>
<feature type="compositionally biased region" description="Basic and acidic residues" evidence="9">
    <location>
        <begin position="604"/>
        <end position="613"/>
    </location>
</feature>
<evidence type="ECO:0000313" key="12">
    <source>
        <dbReference type="Proteomes" id="UP000236319"/>
    </source>
</evidence>
<keyword evidence="12" id="KW-1185">Reference proteome</keyword>
<feature type="region of interest" description="Disordered" evidence="9">
    <location>
        <begin position="238"/>
        <end position="257"/>
    </location>
</feature>
<keyword evidence="5 11" id="KW-0418">Kinase</keyword>
<dbReference type="PANTHER" id="PTHR24058">
    <property type="entry name" value="DUAL SPECIFICITY PROTEIN KINASE"/>
    <property type="match status" value="1"/>
</dbReference>
<gene>
    <name evidence="11" type="ORF">BOVATA_012780</name>
</gene>
<dbReference type="SMART" id="SM00220">
    <property type="entry name" value="S_TKc"/>
    <property type="match status" value="1"/>
</dbReference>
<feature type="domain" description="Protein kinase" evidence="10">
    <location>
        <begin position="653"/>
        <end position="976"/>
    </location>
</feature>
<evidence type="ECO:0000256" key="1">
    <source>
        <dbReference type="ARBA" id="ARBA00012513"/>
    </source>
</evidence>
<dbReference type="PROSITE" id="PS50011">
    <property type="entry name" value="PROTEIN_KINASE_DOM"/>
    <property type="match status" value="1"/>
</dbReference>
<dbReference type="CDD" id="cd14135">
    <property type="entry name" value="STKc_PRP4"/>
    <property type="match status" value="1"/>
</dbReference>
<protein>
    <recommendedName>
        <fullName evidence="1">non-specific serine/threonine protein kinase</fullName>
        <ecNumber evidence="1">2.7.11.1</ecNumber>
    </recommendedName>
</protein>
<dbReference type="FunFam" id="1.10.510.10:FF:000078">
    <property type="entry name" value="Serine/threonine-protein kinase PRP4 homolog"/>
    <property type="match status" value="1"/>
</dbReference>
<dbReference type="AlphaFoldDB" id="A0A2H6K9X4"/>
<feature type="compositionally biased region" description="Acidic residues" evidence="9">
    <location>
        <begin position="586"/>
        <end position="603"/>
    </location>
</feature>
<dbReference type="Gene3D" id="1.10.510.10">
    <property type="entry name" value="Transferase(Phosphotransferase) domain 1"/>
    <property type="match status" value="1"/>
</dbReference>
<dbReference type="InterPro" id="IPR011009">
    <property type="entry name" value="Kinase-like_dom_sf"/>
</dbReference>
<dbReference type="EC" id="2.7.11.1" evidence="1"/>
<dbReference type="GeneID" id="39873555"/>
<organism evidence="11 12">
    <name type="scientific">Babesia ovata</name>
    <dbReference type="NCBI Taxonomy" id="189622"/>
    <lineage>
        <taxon>Eukaryota</taxon>
        <taxon>Sar</taxon>
        <taxon>Alveolata</taxon>
        <taxon>Apicomplexa</taxon>
        <taxon>Aconoidasida</taxon>
        <taxon>Piroplasmida</taxon>
        <taxon>Babesiidae</taxon>
        <taxon>Babesia</taxon>
    </lineage>
</organism>
<evidence type="ECO:0000256" key="7">
    <source>
        <dbReference type="ARBA" id="ARBA00023596"/>
    </source>
</evidence>
<dbReference type="InterPro" id="IPR017441">
    <property type="entry name" value="Protein_kinase_ATP_BS"/>
</dbReference>
<feature type="region of interest" description="Disordered" evidence="9">
    <location>
        <begin position="565"/>
        <end position="627"/>
    </location>
</feature>
<feature type="region of interest" description="Disordered" evidence="9">
    <location>
        <begin position="195"/>
        <end position="215"/>
    </location>
</feature>
<dbReference type="VEuPathDB" id="PiroplasmaDB:BOVATA_012780"/>
<evidence type="ECO:0000259" key="10">
    <source>
        <dbReference type="PROSITE" id="PS50011"/>
    </source>
</evidence>
<dbReference type="GO" id="GO:0004674">
    <property type="term" value="F:protein serine/threonine kinase activity"/>
    <property type="evidence" value="ECO:0007669"/>
    <property type="project" value="UniProtKB-KW"/>
</dbReference>
<dbReference type="PROSITE" id="PS00107">
    <property type="entry name" value="PROTEIN_KINASE_ATP"/>
    <property type="match status" value="1"/>
</dbReference>
<keyword evidence="4 8" id="KW-0547">Nucleotide-binding</keyword>
<dbReference type="GO" id="GO:0005524">
    <property type="term" value="F:ATP binding"/>
    <property type="evidence" value="ECO:0007669"/>
    <property type="project" value="UniProtKB-UniRule"/>
</dbReference>